<gene>
    <name evidence="2" type="ORF">JKILLFL_G2430</name>
</gene>
<sequence length="49" mass="5107">MIQVQLGWKPPFELPDISPEELDASKKKESEETAAAAAAAATATAPAPK</sequence>
<organism evidence="2 3">
    <name type="scientific">Tilletia laevis</name>
    <dbReference type="NCBI Taxonomy" id="157183"/>
    <lineage>
        <taxon>Eukaryota</taxon>
        <taxon>Fungi</taxon>
        <taxon>Dikarya</taxon>
        <taxon>Basidiomycota</taxon>
        <taxon>Ustilaginomycotina</taxon>
        <taxon>Exobasidiomycetes</taxon>
        <taxon>Tilletiales</taxon>
        <taxon>Tilletiaceae</taxon>
        <taxon>Tilletia</taxon>
    </lineage>
</organism>
<evidence type="ECO:0000313" key="2">
    <source>
        <dbReference type="EMBL" id="CAD6949677.1"/>
    </source>
</evidence>
<evidence type="ECO:0000256" key="1">
    <source>
        <dbReference type="SAM" id="MobiDB-lite"/>
    </source>
</evidence>
<name>A0A9N8M187_9BASI</name>
<reference evidence="2 3" key="1">
    <citation type="submission" date="2020-10" db="EMBL/GenBank/DDBJ databases">
        <authorList>
            <person name="Sedaghatjoo S."/>
        </authorList>
    </citation>
    <scope>NUCLEOTIDE SEQUENCE [LARGE SCALE GENOMIC DNA]</scope>
    <source>
        <strain evidence="2 3">LLFL</strain>
    </source>
</reference>
<protein>
    <submittedName>
        <fullName evidence="2">Uncharacterized protein</fullName>
    </submittedName>
</protein>
<feature type="region of interest" description="Disordered" evidence="1">
    <location>
        <begin position="1"/>
        <end position="49"/>
    </location>
</feature>
<feature type="compositionally biased region" description="Low complexity" evidence="1">
    <location>
        <begin position="33"/>
        <end position="49"/>
    </location>
</feature>
<dbReference type="Proteomes" id="UP000836404">
    <property type="component" value="Unassembled WGS sequence"/>
</dbReference>
<dbReference type="EMBL" id="CAJHJF010005383">
    <property type="protein sequence ID" value="CAD6949677.1"/>
    <property type="molecule type" value="Genomic_DNA"/>
</dbReference>
<dbReference type="AlphaFoldDB" id="A0A9N8M187"/>
<comment type="caution">
    <text evidence="2">The sequence shown here is derived from an EMBL/GenBank/DDBJ whole genome shotgun (WGS) entry which is preliminary data.</text>
</comment>
<proteinExistence type="predicted"/>
<keyword evidence="3" id="KW-1185">Reference proteome</keyword>
<accession>A0A9N8M187</accession>
<feature type="non-terminal residue" evidence="2">
    <location>
        <position position="1"/>
    </location>
</feature>
<evidence type="ECO:0000313" key="3">
    <source>
        <dbReference type="Proteomes" id="UP000836404"/>
    </source>
</evidence>